<dbReference type="Pfam" id="PF01725">
    <property type="entry name" value="Ham1p_like"/>
    <property type="match status" value="1"/>
</dbReference>
<feature type="binding site" evidence="10">
    <location>
        <position position="177"/>
    </location>
    <ligand>
        <name>substrate</name>
    </ligand>
</feature>
<dbReference type="Proteomes" id="UP001145069">
    <property type="component" value="Unassembled WGS sequence"/>
</dbReference>
<dbReference type="EC" id="3.6.1.66" evidence="10"/>
<dbReference type="EMBL" id="JAMQKC010000001">
    <property type="protein sequence ID" value="MDC3415696.1"/>
    <property type="molecule type" value="Genomic_DNA"/>
</dbReference>
<keyword evidence="3 10" id="KW-0479">Metal-binding</keyword>
<dbReference type="PANTHER" id="PTHR11067:SF9">
    <property type="entry name" value="INOSINE TRIPHOSPHATE PYROPHOSPHATASE"/>
    <property type="match status" value="1"/>
</dbReference>
<feature type="binding site" evidence="10">
    <location>
        <begin position="182"/>
        <end position="183"/>
    </location>
    <ligand>
        <name>substrate</name>
    </ligand>
</feature>
<dbReference type="NCBIfam" id="TIGR00042">
    <property type="entry name" value="RdgB/HAM1 family non-canonical purine NTP pyrophosphatase"/>
    <property type="match status" value="1"/>
</dbReference>
<comment type="similarity">
    <text evidence="1 10 11">Belongs to the HAM1 NTPase family.</text>
</comment>
<name>A0A9X3WEQ6_9BACI</name>
<comment type="cofactor">
    <cofactor evidence="10">
        <name>Mg(2+)</name>
        <dbReference type="ChEBI" id="CHEBI:18420"/>
    </cofactor>
    <text evidence="10">Binds 1 Mg(2+) ion per subunit.</text>
</comment>
<dbReference type="GO" id="GO:0036222">
    <property type="term" value="F:XTP diphosphatase activity"/>
    <property type="evidence" value="ECO:0007669"/>
    <property type="project" value="UniProtKB-UniRule"/>
</dbReference>
<accession>A0A9X3WEQ6</accession>
<keyword evidence="13" id="KW-1185">Reference proteome</keyword>
<evidence type="ECO:0000313" key="13">
    <source>
        <dbReference type="Proteomes" id="UP001145069"/>
    </source>
</evidence>
<evidence type="ECO:0000256" key="11">
    <source>
        <dbReference type="RuleBase" id="RU003781"/>
    </source>
</evidence>
<evidence type="ECO:0000256" key="2">
    <source>
        <dbReference type="ARBA" id="ARBA00011738"/>
    </source>
</evidence>
<evidence type="ECO:0000256" key="5">
    <source>
        <dbReference type="ARBA" id="ARBA00022801"/>
    </source>
</evidence>
<dbReference type="GO" id="GO:0000166">
    <property type="term" value="F:nucleotide binding"/>
    <property type="evidence" value="ECO:0007669"/>
    <property type="project" value="UniProtKB-KW"/>
</dbReference>
<dbReference type="FunFam" id="3.90.950.10:FF:000001">
    <property type="entry name" value="dITP/XTP pyrophosphatase"/>
    <property type="match status" value="1"/>
</dbReference>
<comment type="subunit">
    <text evidence="2 10">Homodimer.</text>
</comment>
<dbReference type="AlphaFoldDB" id="A0A9X3WEQ6"/>
<evidence type="ECO:0000256" key="9">
    <source>
        <dbReference type="ARBA" id="ARBA00052017"/>
    </source>
</evidence>
<evidence type="ECO:0000256" key="7">
    <source>
        <dbReference type="ARBA" id="ARBA00023080"/>
    </source>
</evidence>
<evidence type="ECO:0000256" key="10">
    <source>
        <dbReference type="HAMAP-Rule" id="MF_01405"/>
    </source>
</evidence>
<evidence type="ECO:0000256" key="1">
    <source>
        <dbReference type="ARBA" id="ARBA00008023"/>
    </source>
</evidence>
<gene>
    <name evidence="12" type="ORF">NC799_02075</name>
</gene>
<keyword evidence="6 10" id="KW-0460">Magnesium</keyword>
<dbReference type="GO" id="GO:0035870">
    <property type="term" value="F:dITP diphosphatase activity"/>
    <property type="evidence" value="ECO:0007669"/>
    <property type="project" value="UniProtKB-UniRule"/>
</dbReference>
<feature type="active site" description="Proton acceptor" evidence="10">
    <location>
        <position position="71"/>
    </location>
</feature>
<comment type="caution">
    <text evidence="12">The sequence shown here is derived from an EMBL/GenBank/DDBJ whole genome shotgun (WGS) entry which is preliminary data.</text>
</comment>
<dbReference type="SUPFAM" id="SSF52972">
    <property type="entry name" value="ITPase-like"/>
    <property type="match status" value="1"/>
</dbReference>
<dbReference type="NCBIfam" id="NF011397">
    <property type="entry name" value="PRK14822.1"/>
    <property type="match status" value="1"/>
</dbReference>
<dbReference type="InterPro" id="IPR029001">
    <property type="entry name" value="ITPase-like_fam"/>
</dbReference>
<proteinExistence type="inferred from homology"/>
<dbReference type="CDD" id="cd00515">
    <property type="entry name" value="HAM1"/>
    <property type="match status" value="1"/>
</dbReference>
<comment type="catalytic activity">
    <reaction evidence="9 10">
        <text>XTP + H2O = XMP + diphosphate + H(+)</text>
        <dbReference type="Rhea" id="RHEA:28610"/>
        <dbReference type="ChEBI" id="CHEBI:15377"/>
        <dbReference type="ChEBI" id="CHEBI:15378"/>
        <dbReference type="ChEBI" id="CHEBI:33019"/>
        <dbReference type="ChEBI" id="CHEBI:57464"/>
        <dbReference type="ChEBI" id="CHEBI:61314"/>
        <dbReference type="EC" id="3.6.1.66"/>
    </reaction>
</comment>
<feature type="binding site" evidence="10">
    <location>
        <begin position="8"/>
        <end position="13"/>
    </location>
    <ligand>
        <name>substrate</name>
    </ligand>
</feature>
<comment type="catalytic activity">
    <reaction evidence="10">
        <text>ITP + H2O = IMP + diphosphate + H(+)</text>
        <dbReference type="Rhea" id="RHEA:29399"/>
        <dbReference type="ChEBI" id="CHEBI:15377"/>
        <dbReference type="ChEBI" id="CHEBI:15378"/>
        <dbReference type="ChEBI" id="CHEBI:33019"/>
        <dbReference type="ChEBI" id="CHEBI:58053"/>
        <dbReference type="ChEBI" id="CHEBI:61402"/>
        <dbReference type="EC" id="3.6.1.66"/>
    </reaction>
</comment>
<evidence type="ECO:0000256" key="4">
    <source>
        <dbReference type="ARBA" id="ARBA00022741"/>
    </source>
</evidence>
<comment type="catalytic activity">
    <reaction evidence="8 10">
        <text>dITP + H2O = dIMP + diphosphate + H(+)</text>
        <dbReference type="Rhea" id="RHEA:28342"/>
        <dbReference type="ChEBI" id="CHEBI:15377"/>
        <dbReference type="ChEBI" id="CHEBI:15378"/>
        <dbReference type="ChEBI" id="CHEBI:33019"/>
        <dbReference type="ChEBI" id="CHEBI:61194"/>
        <dbReference type="ChEBI" id="CHEBI:61382"/>
        <dbReference type="EC" id="3.6.1.66"/>
    </reaction>
</comment>
<evidence type="ECO:0000256" key="8">
    <source>
        <dbReference type="ARBA" id="ARBA00051875"/>
    </source>
</evidence>
<dbReference type="Gene3D" id="3.90.950.10">
    <property type="match status" value="1"/>
</dbReference>
<dbReference type="InterPro" id="IPR020922">
    <property type="entry name" value="dITP/XTP_pyrophosphatase"/>
</dbReference>
<keyword evidence="7 10" id="KW-0546">Nucleotide metabolism</keyword>
<protein>
    <recommendedName>
        <fullName evidence="10">dITP/XTP pyrophosphatase</fullName>
        <ecNumber evidence="10">3.6.1.66</ecNumber>
    </recommendedName>
    <alternativeName>
        <fullName evidence="10">Non-canonical purine NTP pyrophosphatase</fullName>
    </alternativeName>
    <alternativeName>
        <fullName evidence="10">Non-standard purine NTP pyrophosphatase</fullName>
    </alternativeName>
    <alternativeName>
        <fullName evidence="10">Nucleoside-triphosphate diphosphatase</fullName>
    </alternativeName>
    <alternativeName>
        <fullName evidence="10">Nucleoside-triphosphate pyrophosphatase</fullName>
        <shortName evidence="10">NTPase</shortName>
    </alternativeName>
</protein>
<organism evidence="12 13">
    <name type="scientific">Aquibacillus salsiterrae</name>
    <dbReference type="NCBI Taxonomy" id="2950439"/>
    <lineage>
        <taxon>Bacteria</taxon>
        <taxon>Bacillati</taxon>
        <taxon>Bacillota</taxon>
        <taxon>Bacilli</taxon>
        <taxon>Bacillales</taxon>
        <taxon>Bacillaceae</taxon>
        <taxon>Aquibacillus</taxon>
    </lineage>
</organism>
<dbReference type="GO" id="GO:0009146">
    <property type="term" value="P:purine nucleoside triphosphate catabolic process"/>
    <property type="evidence" value="ECO:0007669"/>
    <property type="project" value="UniProtKB-UniRule"/>
</dbReference>
<dbReference type="GO" id="GO:0005829">
    <property type="term" value="C:cytosol"/>
    <property type="evidence" value="ECO:0007669"/>
    <property type="project" value="TreeGrafter"/>
</dbReference>
<evidence type="ECO:0000256" key="3">
    <source>
        <dbReference type="ARBA" id="ARBA00022723"/>
    </source>
</evidence>
<comment type="function">
    <text evidence="10">Pyrophosphatase that catalyzes the hydrolysis of nucleoside triphosphates to their monophosphate derivatives, with a high preference for the non-canonical purine nucleotides XTP (xanthosine triphosphate), dITP (deoxyinosine triphosphate) and ITP. Seems to function as a house-cleaning enzyme that removes non-canonical purine nucleotides from the nucleotide pool, thus preventing their incorporation into DNA/RNA and avoiding chromosomal lesions.</text>
</comment>
<dbReference type="GO" id="GO:0046872">
    <property type="term" value="F:metal ion binding"/>
    <property type="evidence" value="ECO:0007669"/>
    <property type="project" value="UniProtKB-KW"/>
</dbReference>
<feature type="binding site" evidence="10">
    <location>
        <position position="71"/>
    </location>
    <ligand>
        <name>Mg(2+)</name>
        <dbReference type="ChEBI" id="CHEBI:18420"/>
    </ligand>
</feature>
<evidence type="ECO:0000313" key="12">
    <source>
        <dbReference type="EMBL" id="MDC3415696.1"/>
    </source>
</evidence>
<dbReference type="InterPro" id="IPR002637">
    <property type="entry name" value="RdgB/HAM1"/>
</dbReference>
<feature type="binding site" evidence="10">
    <location>
        <begin position="154"/>
        <end position="157"/>
    </location>
    <ligand>
        <name>substrate</name>
    </ligand>
</feature>
<sequence length="197" mass="22272">MKKLLIATKNKGKVNDFNQLFSKYGIEILSLLDFKEEVEDIEETGTTFFENARIKAETVMKKYHLPVLADDSGLVVDALNGEPGVFSARYAGEEKNDLANVHKVLQRLQGVPKKDRTARFVCVLAVAQPNQPTMYNKGTCEGEILEVPRGENGFGYDPIFLPRGFKRSMAELSLVEKNEISHRKFAMDQLEQWLTSK</sequence>
<feature type="binding site" evidence="10">
    <location>
        <position position="72"/>
    </location>
    <ligand>
        <name>substrate</name>
    </ligand>
</feature>
<dbReference type="GO" id="GO:0036220">
    <property type="term" value="F:ITP diphosphatase activity"/>
    <property type="evidence" value="ECO:0007669"/>
    <property type="project" value="UniProtKB-UniRule"/>
</dbReference>
<dbReference type="HAMAP" id="MF_01405">
    <property type="entry name" value="Non_canon_purine_NTPase"/>
    <property type="match status" value="1"/>
</dbReference>
<reference evidence="12" key="1">
    <citation type="submission" date="2022-06" db="EMBL/GenBank/DDBJ databases">
        <title>Aquibacillus sp. a new bacterium isolated from soil saline samples.</title>
        <authorList>
            <person name="Galisteo C."/>
            <person name="De La Haba R."/>
            <person name="Sanchez-Porro C."/>
            <person name="Ventosa A."/>
        </authorList>
    </citation>
    <scope>NUCLEOTIDE SEQUENCE</scope>
    <source>
        <strain evidence="12">3ASR75-54</strain>
    </source>
</reference>
<evidence type="ECO:0000256" key="6">
    <source>
        <dbReference type="ARBA" id="ARBA00022842"/>
    </source>
</evidence>
<dbReference type="GO" id="GO:0017111">
    <property type="term" value="F:ribonucleoside triphosphate phosphatase activity"/>
    <property type="evidence" value="ECO:0007669"/>
    <property type="project" value="InterPro"/>
</dbReference>
<feature type="binding site" evidence="10">
    <location>
        <position position="42"/>
    </location>
    <ligand>
        <name>Mg(2+)</name>
        <dbReference type="ChEBI" id="CHEBI:18420"/>
    </ligand>
</feature>
<dbReference type="PANTHER" id="PTHR11067">
    <property type="entry name" value="INOSINE TRIPHOSPHATE PYROPHOSPHATASE/HAM1 PROTEIN"/>
    <property type="match status" value="1"/>
</dbReference>
<dbReference type="GO" id="GO:0009117">
    <property type="term" value="P:nucleotide metabolic process"/>
    <property type="evidence" value="ECO:0007669"/>
    <property type="project" value="UniProtKB-KW"/>
</dbReference>
<keyword evidence="4 10" id="KW-0547">Nucleotide-binding</keyword>
<keyword evidence="5 10" id="KW-0378">Hydrolase</keyword>